<keyword evidence="1" id="KW-1133">Transmembrane helix</keyword>
<dbReference type="EMBL" id="CAKOGP040001892">
    <property type="protein sequence ID" value="CAJ1955697.1"/>
    <property type="molecule type" value="Genomic_DNA"/>
</dbReference>
<keyword evidence="1" id="KW-0472">Membrane</keyword>
<accession>A0AAD2JJB3</accession>
<protein>
    <submittedName>
        <fullName evidence="2">Uncharacterized protein</fullName>
    </submittedName>
</protein>
<comment type="caution">
    <text evidence="2">The sequence shown here is derived from an EMBL/GenBank/DDBJ whole genome shotgun (WGS) entry which is preliminary data.</text>
</comment>
<name>A0AAD2JJB3_9STRA</name>
<proteinExistence type="predicted"/>
<keyword evidence="3" id="KW-1185">Reference proteome</keyword>
<dbReference type="AlphaFoldDB" id="A0AAD2JJB3"/>
<evidence type="ECO:0000313" key="2">
    <source>
        <dbReference type="EMBL" id="CAJ1955697.1"/>
    </source>
</evidence>
<reference evidence="2" key="1">
    <citation type="submission" date="2023-08" db="EMBL/GenBank/DDBJ databases">
        <authorList>
            <person name="Audoor S."/>
            <person name="Bilcke G."/>
        </authorList>
    </citation>
    <scope>NUCLEOTIDE SEQUENCE</scope>
</reference>
<feature type="transmembrane region" description="Helical" evidence="1">
    <location>
        <begin position="51"/>
        <end position="74"/>
    </location>
</feature>
<evidence type="ECO:0000313" key="3">
    <source>
        <dbReference type="Proteomes" id="UP001295423"/>
    </source>
</evidence>
<feature type="transmembrane region" description="Helical" evidence="1">
    <location>
        <begin position="94"/>
        <end position="111"/>
    </location>
</feature>
<keyword evidence="1" id="KW-0812">Transmembrane</keyword>
<gene>
    <name evidence="2" type="ORF">CYCCA115_LOCUS15879</name>
</gene>
<sequence length="148" mass="16133">MSNYKTACASDLETEVHTYENVVYLSLGVTLICMVVRRAKAEGFKENPAQGAKVLFSFAGIKVILGIVLLITFPGCPETCGNLCNDDSNSSAHHYIYPIVVFVIALLWFHIGSKYRKLAANGAAFMGEGDRMMGVEATSPTTNMKEMV</sequence>
<organism evidence="2 3">
    <name type="scientific">Cylindrotheca closterium</name>
    <dbReference type="NCBI Taxonomy" id="2856"/>
    <lineage>
        <taxon>Eukaryota</taxon>
        <taxon>Sar</taxon>
        <taxon>Stramenopiles</taxon>
        <taxon>Ochrophyta</taxon>
        <taxon>Bacillariophyta</taxon>
        <taxon>Bacillariophyceae</taxon>
        <taxon>Bacillariophycidae</taxon>
        <taxon>Bacillariales</taxon>
        <taxon>Bacillariaceae</taxon>
        <taxon>Cylindrotheca</taxon>
    </lineage>
</organism>
<dbReference type="Proteomes" id="UP001295423">
    <property type="component" value="Unassembled WGS sequence"/>
</dbReference>
<evidence type="ECO:0000256" key="1">
    <source>
        <dbReference type="SAM" id="Phobius"/>
    </source>
</evidence>